<evidence type="ECO:0000256" key="1">
    <source>
        <dbReference type="SAM" id="MobiDB-lite"/>
    </source>
</evidence>
<evidence type="ECO:0000313" key="3">
    <source>
        <dbReference type="Proteomes" id="UP000006671"/>
    </source>
</evidence>
<organism evidence="3">
    <name type="scientific">Naegleria gruberi</name>
    <name type="common">Amoeba</name>
    <dbReference type="NCBI Taxonomy" id="5762"/>
    <lineage>
        <taxon>Eukaryota</taxon>
        <taxon>Discoba</taxon>
        <taxon>Heterolobosea</taxon>
        <taxon>Tetramitia</taxon>
        <taxon>Eutetramitia</taxon>
        <taxon>Vahlkampfiidae</taxon>
        <taxon>Naegleria</taxon>
    </lineage>
</organism>
<protein>
    <submittedName>
        <fullName evidence="2">Predicted protein</fullName>
    </submittedName>
</protein>
<keyword evidence="3" id="KW-1185">Reference proteome</keyword>
<dbReference type="EMBL" id="GG738875">
    <property type="protein sequence ID" value="EFC43216.1"/>
    <property type="molecule type" value="Genomic_DNA"/>
</dbReference>
<dbReference type="GeneID" id="8853197"/>
<accession>D2VJ48</accession>
<feature type="compositionally biased region" description="Polar residues" evidence="1">
    <location>
        <begin position="1"/>
        <end position="18"/>
    </location>
</feature>
<feature type="region of interest" description="Disordered" evidence="1">
    <location>
        <begin position="1"/>
        <end position="20"/>
    </location>
</feature>
<name>D2VJ48_NAEGR</name>
<dbReference type="VEuPathDB" id="AmoebaDB:NAEGRDRAFT_49967"/>
<sequence length="374" mass="42434">MASKTEPSTKNSTSTTPYQYERRSGKCPVCFKHASCSHSRLLIKTSGFDKPFIGCYNRMVYQQAIVPEHQADLYDGVIINSVAEFASSLAAIKPASWNGYRGLLIAKLYEPIANFAKQMGFLPKDLILSIKEEKMKEDKKNNLINNNLKNNQYHDEDINPMMEDDVVSVDLGAVIDVDDEQMLPPSVLASDSDNTSSSNNTSPPSTTKSESTTTNKKKKPADLPQYKKAAIKKASAKKQQVINKQQVLSTIYTTSSSTHNNQQAHNVNYQIICVHDRSKKERRLVRLREQDFESVDSFHVALRRELQLNCGFKFEKLKFKLPGLKRSIDLKKSEMEIIAGFVRERKYDEILFRFGVRMENDLKLSNDSKLTSSE</sequence>
<proteinExistence type="predicted"/>
<feature type="compositionally biased region" description="Low complexity" evidence="1">
    <location>
        <begin position="190"/>
        <end position="214"/>
    </location>
</feature>
<dbReference type="InParanoid" id="D2VJ48"/>
<dbReference type="AlphaFoldDB" id="D2VJ48"/>
<feature type="region of interest" description="Disordered" evidence="1">
    <location>
        <begin position="184"/>
        <end position="225"/>
    </location>
</feature>
<reference evidence="2 3" key="1">
    <citation type="journal article" date="2010" name="Cell">
        <title>The genome of Naegleria gruberi illuminates early eukaryotic versatility.</title>
        <authorList>
            <person name="Fritz-Laylin L.K."/>
            <person name="Prochnik S.E."/>
            <person name="Ginger M.L."/>
            <person name="Dacks J.B."/>
            <person name="Carpenter M.L."/>
            <person name="Field M.C."/>
            <person name="Kuo A."/>
            <person name="Paredez A."/>
            <person name="Chapman J."/>
            <person name="Pham J."/>
            <person name="Shu S."/>
            <person name="Neupane R."/>
            <person name="Cipriano M."/>
            <person name="Mancuso J."/>
            <person name="Tu H."/>
            <person name="Salamov A."/>
            <person name="Lindquist E."/>
            <person name="Shapiro H."/>
            <person name="Lucas S."/>
            <person name="Grigoriev I.V."/>
            <person name="Cande W.Z."/>
            <person name="Fulton C."/>
            <person name="Rokhsar D.S."/>
            <person name="Dawson S.C."/>
        </authorList>
    </citation>
    <scope>NUCLEOTIDE SEQUENCE [LARGE SCALE GENOMIC DNA]</scope>
    <source>
        <strain evidence="2 3">NEG-M</strain>
    </source>
</reference>
<evidence type="ECO:0000313" key="2">
    <source>
        <dbReference type="EMBL" id="EFC43216.1"/>
    </source>
</evidence>
<gene>
    <name evidence="2" type="ORF">NAEGRDRAFT_49967</name>
</gene>
<dbReference type="Proteomes" id="UP000006671">
    <property type="component" value="Unassembled WGS sequence"/>
</dbReference>
<dbReference type="RefSeq" id="XP_002675960.1">
    <property type="nucleotide sequence ID" value="XM_002675914.1"/>
</dbReference>
<dbReference type="KEGG" id="ngr:NAEGRDRAFT_49967"/>